<dbReference type="PANTHER" id="PTHR30425:SF1">
    <property type="entry name" value="PHOSPHATE TRANSPORT SYSTEM PERMEASE PROTEIN PSTC"/>
    <property type="match status" value="1"/>
</dbReference>
<evidence type="ECO:0000313" key="13">
    <source>
        <dbReference type="Proteomes" id="UP000021816"/>
    </source>
</evidence>
<accession>A0A011PPC9</accession>
<keyword evidence="7 9" id="KW-1133">Transmembrane helix</keyword>
<evidence type="ECO:0000256" key="1">
    <source>
        <dbReference type="ARBA" id="ARBA00004651"/>
    </source>
</evidence>
<dbReference type="InterPro" id="IPR035906">
    <property type="entry name" value="MetI-like_sf"/>
</dbReference>
<keyword evidence="10" id="KW-0997">Cell inner membrane</keyword>
<dbReference type="Gene3D" id="1.10.3720.10">
    <property type="entry name" value="MetI-like"/>
    <property type="match status" value="1"/>
</dbReference>
<protein>
    <recommendedName>
        <fullName evidence="10">Phosphate transport system permease protein</fullName>
    </recommendedName>
</protein>
<evidence type="ECO:0000256" key="2">
    <source>
        <dbReference type="ARBA" id="ARBA00007069"/>
    </source>
</evidence>
<keyword evidence="3 9" id="KW-0813">Transport</keyword>
<evidence type="ECO:0000256" key="10">
    <source>
        <dbReference type="RuleBase" id="RU363054"/>
    </source>
</evidence>
<dbReference type="InterPro" id="IPR000515">
    <property type="entry name" value="MetI-like"/>
</dbReference>
<comment type="caution">
    <text evidence="12">The sequence shown here is derived from an EMBL/GenBank/DDBJ whole genome shotgun (WGS) entry which is preliminary data.</text>
</comment>
<reference evidence="12 13" key="1">
    <citation type="submission" date="2014-02" db="EMBL/GenBank/DDBJ databases">
        <title>Expanding our view of genomic diversity in Candidatus Accumulibacter clades.</title>
        <authorList>
            <person name="Skennerton C.T."/>
            <person name="Barr J.J."/>
            <person name="Slater F.R."/>
            <person name="Bond P.L."/>
            <person name="Tyson G.W."/>
        </authorList>
    </citation>
    <scope>NUCLEOTIDE SEQUENCE [LARGE SCALE GENOMIC DNA]</scope>
    <source>
        <strain evidence="13">BA-92</strain>
    </source>
</reference>
<dbReference type="SUPFAM" id="SSF161098">
    <property type="entry name" value="MetI-like"/>
    <property type="match status" value="1"/>
</dbReference>
<keyword evidence="6 9" id="KW-0812">Transmembrane</keyword>
<dbReference type="PROSITE" id="PS50928">
    <property type="entry name" value="ABC_TM1"/>
    <property type="match status" value="1"/>
</dbReference>
<feature type="transmembrane region" description="Helical" evidence="9">
    <location>
        <begin position="134"/>
        <end position="159"/>
    </location>
</feature>
<dbReference type="EMBL" id="JEMX01000066">
    <property type="protein sequence ID" value="EXI78740.1"/>
    <property type="molecule type" value="Genomic_DNA"/>
</dbReference>
<feature type="transmembrane region" description="Helical" evidence="9">
    <location>
        <begin position="228"/>
        <end position="249"/>
    </location>
</feature>
<feature type="domain" description="ABC transmembrane type-1" evidence="11">
    <location>
        <begin position="95"/>
        <end position="306"/>
    </location>
</feature>
<dbReference type="PANTHER" id="PTHR30425">
    <property type="entry name" value="PHOSPHATE TRANSPORT SYSTEM PERMEASE PROTEIN PST"/>
    <property type="match status" value="1"/>
</dbReference>
<dbReference type="PATRIC" id="fig|1454003.3.peg.2952"/>
<dbReference type="Pfam" id="PF00528">
    <property type="entry name" value="BPD_transp_1"/>
    <property type="match status" value="1"/>
</dbReference>
<dbReference type="CDD" id="cd06261">
    <property type="entry name" value="TM_PBP2"/>
    <property type="match status" value="1"/>
</dbReference>
<evidence type="ECO:0000256" key="4">
    <source>
        <dbReference type="ARBA" id="ARBA00022475"/>
    </source>
</evidence>
<dbReference type="GO" id="GO:0005886">
    <property type="term" value="C:plasma membrane"/>
    <property type="evidence" value="ECO:0007669"/>
    <property type="project" value="UniProtKB-SubCell"/>
</dbReference>
<comment type="similarity">
    <text evidence="2 10">Belongs to the binding-protein-dependent transport system permease family. CysTW subfamily.</text>
</comment>
<organism evidence="12 13">
    <name type="scientific">Candidatus Accumulibacter appositus</name>
    <dbReference type="NCBI Taxonomy" id="1454003"/>
    <lineage>
        <taxon>Bacteria</taxon>
        <taxon>Pseudomonadati</taxon>
        <taxon>Pseudomonadota</taxon>
        <taxon>Betaproteobacteria</taxon>
        <taxon>Candidatus Accumulibacter</taxon>
    </lineage>
</organism>
<evidence type="ECO:0000256" key="5">
    <source>
        <dbReference type="ARBA" id="ARBA00022592"/>
    </source>
</evidence>
<dbReference type="AlphaFoldDB" id="A0A011PPC9"/>
<keyword evidence="5 10" id="KW-0592">Phosphate transport</keyword>
<dbReference type="Proteomes" id="UP000021816">
    <property type="component" value="Unassembled WGS sequence"/>
</dbReference>
<evidence type="ECO:0000256" key="3">
    <source>
        <dbReference type="ARBA" id="ARBA00022448"/>
    </source>
</evidence>
<keyword evidence="8 9" id="KW-0472">Membrane</keyword>
<evidence type="ECO:0000259" key="11">
    <source>
        <dbReference type="PROSITE" id="PS50928"/>
    </source>
</evidence>
<dbReference type="STRING" id="1454003.AW10_02894"/>
<evidence type="ECO:0000256" key="9">
    <source>
        <dbReference type="RuleBase" id="RU363032"/>
    </source>
</evidence>
<dbReference type="GO" id="GO:0006817">
    <property type="term" value="P:phosphate ion transport"/>
    <property type="evidence" value="ECO:0007669"/>
    <property type="project" value="UniProtKB-KW"/>
</dbReference>
<feature type="transmembrane region" description="Helical" evidence="9">
    <location>
        <begin position="165"/>
        <end position="185"/>
    </location>
</feature>
<evidence type="ECO:0000313" key="12">
    <source>
        <dbReference type="EMBL" id="EXI78740.1"/>
    </source>
</evidence>
<gene>
    <name evidence="12" type="primary">pstC_1</name>
    <name evidence="12" type="ORF">AW10_02894</name>
</gene>
<proteinExistence type="inferred from homology"/>
<comment type="function">
    <text evidence="10">Part of the binding-protein-dependent transport system for phosphate; probably responsible for the translocation of the substrate across the membrane.</text>
</comment>
<dbReference type="InterPro" id="IPR051124">
    <property type="entry name" value="Phosphate_Transport_Permease"/>
</dbReference>
<evidence type="ECO:0000256" key="7">
    <source>
        <dbReference type="ARBA" id="ARBA00022989"/>
    </source>
</evidence>
<comment type="subcellular location">
    <subcellularLocation>
        <location evidence="10">Cell inner membrane</location>
        <topology evidence="10">Multi-pass membrane protein</topology>
    </subcellularLocation>
    <subcellularLocation>
        <location evidence="1 9">Cell membrane</location>
        <topology evidence="1 9">Multi-pass membrane protein</topology>
    </subcellularLocation>
</comment>
<feature type="transmembrane region" description="Helical" evidence="9">
    <location>
        <begin position="33"/>
        <end position="56"/>
    </location>
</feature>
<name>A0A011PPC9_9PROT</name>
<sequence>MANSTTASRAPMAAAGDADSFDRRNVDWYVDKLVQVLVFICGISAIIFVLGIFVFVTKEGIGFVFQHLDFKEFFLTPYWFPSDADDPEYGILALMAGTASVTGLAMLVAIPFSLGAAIYIAEFATGKTREVLKVLVELLAAIPSVVWGFIGLVIMNPLIIKWFDVPVGLCVLNAGIILGLMAAPIMTSIAEDALKAVPDRYREAAEAMGATRWQVTYKVVLPAAKNGLLGGVLLGVGRGFGETMAVLMATGHAVNIPDSIFDSVRALTATIAAELGETVVGGEHYQVLFTIGILLFLVTFVVNLSADLIVRGIRKG</sequence>
<feature type="transmembrane region" description="Helical" evidence="9">
    <location>
        <begin position="287"/>
        <end position="310"/>
    </location>
</feature>
<keyword evidence="4" id="KW-1003">Cell membrane</keyword>
<dbReference type="InterPro" id="IPR011864">
    <property type="entry name" value="Phosphate_PstC"/>
</dbReference>
<evidence type="ECO:0000256" key="8">
    <source>
        <dbReference type="ARBA" id="ARBA00023136"/>
    </source>
</evidence>
<evidence type="ECO:0000256" key="6">
    <source>
        <dbReference type="ARBA" id="ARBA00022692"/>
    </source>
</evidence>
<dbReference type="NCBIfam" id="TIGR02138">
    <property type="entry name" value="phosphate_pstC"/>
    <property type="match status" value="1"/>
</dbReference>
<dbReference type="GO" id="GO:0005315">
    <property type="term" value="F:phosphate transmembrane transporter activity"/>
    <property type="evidence" value="ECO:0007669"/>
    <property type="project" value="InterPro"/>
</dbReference>
<feature type="transmembrane region" description="Helical" evidence="9">
    <location>
        <begin position="89"/>
        <end position="122"/>
    </location>
</feature>